<sequence>MTSNVVEEAQRLFHSGQPQRAMDLLGQAASRNDPGALEYLANLCLAGKIVNRDLPLSRDLFHRAAIAGSETAAAIYRAFMASGTGGPADWNKAIELLELASRSDPEAGRELQLISEMRLSSEGDPLGTFSADRISNSPDVVMYRSLFTDAECDFLIARAMPGMVPSTVVDPQTGELVPNPIRTSDATGFPLVSESPAIHALCRRLAAASGTHVKQGEPLQILRYRPGQEYRAHFDAIGNADNQRVLTFLVYLNDDFEGGETHFAKPDIKVKGRKGDGLLFRNADADGRPDLNSQHSGLPVTAGEKFLASRWIRERPLQY</sequence>
<comment type="caution">
    <text evidence="10">The sequence shown here is derived from an EMBL/GenBank/DDBJ whole genome shotgun (WGS) entry which is preliminary data.</text>
</comment>
<evidence type="ECO:0000256" key="5">
    <source>
        <dbReference type="ARBA" id="ARBA00022964"/>
    </source>
</evidence>
<evidence type="ECO:0000256" key="8">
    <source>
        <dbReference type="ARBA" id="ARBA00023180"/>
    </source>
</evidence>
<protein>
    <submittedName>
        <fullName evidence="10">2OG-Fe(II) oxygenase</fullName>
    </submittedName>
</protein>
<keyword evidence="4" id="KW-0847">Vitamin C</keyword>
<evidence type="ECO:0000313" key="11">
    <source>
        <dbReference type="Proteomes" id="UP001139410"/>
    </source>
</evidence>
<evidence type="ECO:0000259" key="9">
    <source>
        <dbReference type="PROSITE" id="PS51471"/>
    </source>
</evidence>
<keyword evidence="8" id="KW-0325">Glycoprotein</keyword>
<dbReference type="GO" id="GO:0051213">
    <property type="term" value="F:dioxygenase activity"/>
    <property type="evidence" value="ECO:0007669"/>
    <property type="project" value="UniProtKB-KW"/>
</dbReference>
<dbReference type="InterPro" id="IPR005123">
    <property type="entry name" value="Oxoglu/Fe-dep_dioxygenase_dom"/>
</dbReference>
<evidence type="ECO:0000256" key="1">
    <source>
        <dbReference type="ARBA" id="ARBA00001961"/>
    </source>
</evidence>
<dbReference type="InterPro" id="IPR011990">
    <property type="entry name" value="TPR-like_helical_dom_sf"/>
</dbReference>
<keyword evidence="11" id="KW-1185">Reference proteome</keyword>
<dbReference type="EMBL" id="JAKFGM010000001">
    <property type="protein sequence ID" value="MCF2514103.1"/>
    <property type="molecule type" value="Genomic_DNA"/>
</dbReference>
<keyword evidence="2" id="KW-0479">Metal-binding</keyword>
<evidence type="ECO:0000256" key="2">
    <source>
        <dbReference type="ARBA" id="ARBA00022723"/>
    </source>
</evidence>
<keyword evidence="3" id="KW-0256">Endoplasmic reticulum</keyword>
<dbReference type="PANTHER" id="PTHR10869:SF246">
    <property type="entry name" value="TRANSMEMBRANE PROLYL 4-HYDROXYLASE"/>
    <property type="match status" value="1"/>
</dbReference>
<keyword evidence="7" id="KW-0408">Iron</keyword>
<keyword evidence="6" id="KW-0560">Oxidoreductase</keyword>
<dbReference type="Gene3D" id="1.25.40.10">
    <property type="entry name" value="Tetratricopeptide repeat domain"/>
    <property type="match status" value="1"/>
</dbReference>
<dbReference type="InterPro" id="IPR045054">
    <property type="entry name" value="P4HA-like"/>
</dbReference>
<dbReference type="AlphaFoldDB" id="A0A9X1TXG0"/>
<comment type="cofactor">
    <cofactor evidence="1">
        <name>L-ascorbate</name>
        <dbReference type="ChEBI" id="CHEBI:38290"/>
    </cofactor>
</comment>
<dbReference type="RefSeq" id="WP_235066585.1">
    <property type="nucleotide sequence ID" value="NZ_JAKFGM010000001.1"/>
</dbReference>
<dbReference type="InterPro" id="IPR006620">
    <property type="entry name" value="Pro_4_hyd_alph"/>
</dbReference>
<organism evidence="10 11">
    <name type="scientific">Sphingomonas cremea</name>
    <dbReference type="NCBI Taxonomy" id="2904799"/>
    <lineage>
        <taxon>Bacteria</taxon>
        <taxon>Pseudomonadati</taxon>
        <taxon>Pseudomonadota</taxon>
        <taxon>Alphaproteobacteria</taxon>
        <taxon>Sphingomonadales</taxon>
        <taxon>Sphingomonadaceae</taxon>
        <taxon>Sphingomonas</taxon>
    </lineage>
</organism>
<feature type="domain" description="Fe2OG dioxygenase" evidence="9">
    <location>
        <begin position="215"/>
        <end position="314"/>
    </location>
</feature>
<evidence type="ECO:0000256" key="6">
    <source>
        <dbReference type="ARBA" id="ARBA00023002"/>
    </source>
</evidence>
<evidence type="ECO:0000256" key="3">
    <source>
        <dbReference type="ARBA" id="ARBA00022824"/>
    </source>
</evidence>
<dbReference type="SUPFAM" id="SSF81901">
    <property type="entry name" value="HCP-like"/>
    <property type="match status" value="1"/>
</dbReference>
<dbReference type="Gene3D" id="2.60.120.620">
    <property type="entry name" value="q2cbj1_9rhob like domain"/>
    <property type="match status" value="1"/>
</dbReference>
<dbReference type="PROSITE" id="PS51471">
    <property type="entry name" value="FE2OG_OXY"/>
    <property type="match status" value="1"/>
</dbReference>
<dbReference type="Proteomes" id="UP001139410">
    <property type="component" value="Unassembled WGS sequence"/>
</dbReference>
<dbReference type="SMART" id="SM00702">
    <property type="entry name" value="P4Hc"/>
    <property type="match status" value="1"/>
</dbReference>
<dbReference type="GO" id="GO:0005506">
    <property type="term" value="F:iron ion binding"/>
    <property type="evidence" value="ECO:0007669"/>
    <property type="project" value="InterPro"/>
</dbReference>
<evidence type="ECO:0000256" key="7">
    <source>
        <dbReference type="ARBA" id="ARBA00023004"/>
    </source>
</evidence>
<dbReference type="PANTHER" id="PTHR10869">
    <property type="entry name" value="PROLYL 4-HYDROXYLASE ALPHA SUBUNIT"/>
    <property type="match status" value="1"/>
</dbReference>
<name>A0A9X1TXG0_9SPHN</name>
<accession>A0A9X1TXG0</accession>
<evidence type="ECO:0000256" key="4">
    <source>
        <dbReference type="ARBA" id="ARBA00022896"/>
    </source>
</evidence>
<keyword evidence="5" id="KW-0223">Dioxygenase</keyword>
<dbReference type="Pfam" id="PF13640">
    <property type="entry name" value="2OG-FeII_Oxy_3"/>
    <property type="match status" value="1"/>
</dbReference>
<evidence type="ECO:0000313" key="10">
    <source>
        <dbReference type="EMBL" id="MCF2514103.1"/>
    </source>
</evidence>
<reference evidence="10" key="1">
    <citation type="submission" date="2022-01" db="EMBL/GenBank/DDBJ databases">
        <authorList>
            <person name="Jo J.-H."/>
            <person name="Im W.-T."/>
        </authorList>
    </citation>
    <scope>NUCLEOTIDE SEQUENCE</scope>
    <source>
        <strain evidence="10">G124</strain>
    </source>
</reference>
<dbReference type="GO" id="GO:0031418">
    <property type="term" value="F:L-ascorbic acid binding"/>
    <property type="evidence" value="ECO:0007669"/>
    <property type="project" value="UniProtKB-KW"/>
</dbReference>
<dbReference type="InterPro" id="IPR044862">
    <property type="entry name" value="Pro_4_hyd_alph_FE2OG_OXY"/>
</dbReference>
<gene>
    <name evidence="10" type="ORF">LVY65_03330</name>
</gene>
<dbReference type="GO" id="GO:0016705">
    <property type="term" value="F:oxidoreductase activity, acting on paired donors, with incorporation or reduction of molecular oxygen"/>
    <property type="evidence" value="ECO:0007669"/>
    <property type="project" value="InterPro"/>
</dbReference>
<proteinExistence type="predicted"/>